<dbReference type="Pfam" id="PF07103">
    <property type="entry name" value="DUF1365"/>
    <property type="match status" value="1"/>
</dbReference>
<dbReference type="InParanoid" id="C1FFS5"/>
<sequence>MWFGESCVGATFYVGRVVHTRSKPLKRVFAYPMRFAVIDLDSPPSWFTRSGQAGDHLSADEVRERTGHDGPVRLFTLPWAYGYVQNPISVYYSYCLGTDAGEERMHDAAGKSRKFELKTCVAEVTNTPWGERVRFNFLPGGTRAPKSLHVSPFMDMQGEWQLTATDPEEDFQLMVSVKGHPKFGDYFFAKLDARRDQSAPHARNERSGIWRLLQHACTPHRVAFWIYAEAVCLLSKGVSMFPPPGLEFVAKAACRRGEVHEIGSGDFVGMNCPLRSTWHAARAWPWRT</sequence>
<name>C1FFS5_MICCC</name>
<evidence type="ECO:0000313" key="2">
    <source>
        <dbReference type="Proteomes" id="UP000002009"/>
    </source>
</evidence>
<dbReference type="eggNOG" id="ENOG502QVK6">
    <property type="taxonomic scope" value="Eukaryota"/>
</dbReference>
<proteinExistence type="predicted"/>
<dbReference type="GeneID" id="8245800"/>
<dbReference type="Proteomes" id="UP000002009">
    <property type="component" value="Chromosome 8"/>
</dbReference>
<dbReference type="FunCoup" id="C1FFS5">
    <property type="interactions" value="64"/>
</dbReference>
<keyword evidence="2" id="KW-1185">Reference proteome</keyword>
<dbReference type="PANTHER" id="PTHR33973:SF4">
    <property type="entry name" value="OS07G0153300 PROTEIN"/>
    <property type="match status" value="1"/>
</dbReference>
<dbReference type="OMA" id="DAPPRWF"/>
<reference evidence="1 2" key="1">
    <citation type="journal article" date="2009" name="Science">
        <title>Green evolution and dynamic adaptations revealed by genomes of the marine picoeukaryotes Micromonas.</title>
        <authorList>
            <person name="Worden A.Z."/>
            <person name="Lee J.H."/>
            <person name="Mock T."/>
            <person name="Rouze P."/>
            <person name="Simmons M.P."/>
            <person name="Aerts A.L."/>
            <person name="Allen A.E."/>
            <person name="Cuvelier M.L."/>
            <person name="Derelle E."/>
            <person name="Everett M.V."/>
            <person name="Foulon E."/>
            <person name="Grimwood J."/>
            <person name="Gundlach H."/>
            <person name="Henrissat B."/>
            <person name="Napoli C."/>
            <person name="McDonald S.M."/>
            <person name="Parker M.S."/>
            <person name="Rombauts S."/>
            <person name="Salamov A."/>
            <person name="Von Dassow P."/>
            <person name="Badger J.H."/>
            <person name="Coutinho P.M."/>
            <person name="Demir E."/>
            <person name="Dubchak I."/>
            <person name="Gentemann C."/>
            <person name="Eikrem W."/>
            <person name="Gready J.E."/>
            <person name="John U."/>
            <person name="Lanier W."/>
            <person name="Lindquist E.A."/>
            <person name="Lucas S."/>
            <person name="Mayer K.F."/>
            <person name="Moreau H."/>
            <person name="Not F."/>
            <person name="Otillar R."/>
            <person name="Panaud O."/>
            <person name="Pangilinan J."/>
            <person name="Paulsen I."/>
            <person name="Piegu B."/>
            <person name="Poliakov A."/>
            <person name="Robbens S."/>
            <person name="Schmutz J."/>
            <person name="Toulza E."/>
            <person name="Wyss T."/>
            <person name="Zelensky A."/>
            <person name="Zhou K."/>
            <person name="Armbrust E.V."/>
            <person name="Bhattacharya D."/>
            <person name="Goodenough U.W."/>
            <person name="Van de Peer Y."/>
            <person name="Grigoriev I.V."/>
        </authorList>
    </citation>
    <scope>NUCLEOTIDE SEQUENCE [LARGE SCALE GENOMIC DNA]</scope>
    <source>
        <strain evidence="2">RCC299 / NOUM17</strain>
    </source>
</reference>
<dbReference type="OrthoDB" id="3340520at2759"/>
<dbReference type="PANTHER" id="PTHR33973">
    <property type="entry name" value="OS07G0153300 PROTEIN"/>
    <property type="match status" value="1"/>
</dbReference>
<dbReference type="InterPro" id="IPR010775">
    <property type="entry name" value="DUF1365"/>
</dbReference>
<accession>C1FFS5</accession>
<evidence type="ECO:0000313" key="1">
    <source>
        <dbReference type="EMBL" id="ACO69425.1"/>
    </source>
</evidence>
<dbReference type="KEGG" id="mis:MICPUN_84437"/>
<dbReference type="RefSeq" id="XP_002508167.1">
    <property type="nucleotide sequence ID" value="XM_002508121.1"/>
</dbReference>
<organism evidence="1 2">
    <name type="scientific">Micromonas commoda (strain RCC299 / NOUM17 / CCMP2709)</name>
    <name type="common">Picoplanktonic green alga</name>
    <dbReference type="NCBI Taxonomy" id="296587"/>
    <lineage>
        <taxon>Eukaryota</taxon>
        <taxon>Viridiplantae</taxon>
        <taxon>Chlorophyta</taxon>
        <taxon>Mamiellophyceae</taxon>
        <taxon>Mamiellales</taxon>
        <taxon>Mamiellaceae</taxon>
        <taxon>Micromonas</taxon>
    </lineage>
</organism>
<dbReference type="EMBL" id="CP001575">
    <property type="protein sequence ID" value="ACO69425.1"/>
    <property type="molecule type" value="Genomic_DNA"/>
</dbReference>
<gene>
    <name evidence="1" type="ORF">MICPUN_84437</name>
</gene>
<protein>
    <submittedName>
        <fullName evidence="1">Uncharacterized protein</fullName>
    </submittedName>
</protein>
<dbReference type="AlphaFoldDB" id="C1FFS5"/>